<evidence type="ECO:0000256" key="1">
    <source>
        <dbReference type="ARBA" id="ARBA00004651"/>
    </source>
</evidence>
<dbReference type="NCBIfam" id="TIGR01512">
    <property type="entry name" value="ATPase-IB2_Cd"/>
    <property type="match status" value="1"/>
</dbReference>
<dbReference type="InterPro" id="IPR001757">
    <property type="entry name" value="P_typ_ATPase"/>
</dbReference>
<dbReference type="Gene3D" id="2.70.150.10">
    <property type="entry name" value="Calcium-transporting ATPase, cytoplasmic transduction domain A"/>
    <property type="match status" value="1"/>
</dbReference>
<keyword evidence="7 8" id="KW-0472">Membrane</keyword>
<dbReference type="PRINTS" id="PR00120">
    <property type="entry name" value="HATPASE"/>
</dbReference>
<name>A0ABR5PYX1_9ACTN</name>
<evidence type="ECO:0000313" key="10">
    <source>
        <dbReference type="EMBL" id="KRO01476.1"/>
    </source>
</evidence>
<comment type="subcellular location">
    <subcellularLocation>
        <location evidence="1">Cell membrane</location>
        <topology evidence="1">Multi-pass membrane protein</topology>
    </subcellularLocation>
</comment>
<dbReference type="PRINTS" id="PR00119">
    <property type="entry name" value="CATATPASE"/>
</dbReference>
<dbReference type="SUPFAM" id="SSF81665">
    <property type="entry name" value="Calcium ATPase, transmembrane domain M"/>
    <property type="match status" value="1"/>
</dbReference>
<keyword evidence="8" id="KW-0547">Nucleotide-binding</keyword>
<feature type="transmembrane region" description="Helical" evidence="8">
    <location>
        <begin position="20"/>
        <end position="37"/>
    </location>
</feature>
<dbReference type="NCBIfam" id="TIGR01494">
    <property type="entry name" value="ATPase_P-type"/>
    <property type="match status" value="1"/>
</dbReference>
<accession>A0ABR5PYX1</accession>
<dbReference type="InterPro" id="IPR023299">
    <property type="entry name" value="ATPase_P-typ_cyto_dom_N"/>
</dbReference>
<dbReference type="InterPro" id="IPR059000">
    <property type="entry name" value="ATPase_P-type_domA"/>
</dbReference>
<keyword evidence="3 8" id="KW-0812">Transmembrane</keyword>
<dbReference type="EMBL" id="JQCP01000004">
    <property type="protein sequence ID" value="KRO01476.1"/>
    <property type="molecule type" value="Genomic_DNA"/>
</dbReference>
<dbReference type="PANTHER" id="PTHR48085">
    <property type="entry name" value="CADMIUM/ZINC-TRANSPORTING ATPASE HMA2-RELATED"/>
    <property type="match status" value="1"/>
</dbReference>
<evidence type="ECO:0000259" key="9">
    <source>
        <dbReference type="Pfam" id="PF00122"/>
    </source>
</evidence>
<evidence type="ECO:0000256" key="3">
    <source>
        <dbReference type="ARBA" id="ARBA00022692"/>
    </source>
</evidence>
<keyword evidence="8" id="KW-1003">Cell membrane</keyword>
<keyword evidence="8" id="KW-0067">ATP-binding</keyword>
<dbReference type="InterPro" id="IPR036412">
    <property type="entry name" value="HAD-like_sf"/>
</dbReference>
<dbReference type="SUPFAM" id="SSF81653">
    <property type="entry name" value="Calcium ATPase, transduction domain A"/>
    <property type="match status" value="1"/>
</dbReference>
<comment type="similarity">
    <text evidence="2 8">Belongs to the cation transport ATPase (P-type) (TC 3.A.3) family. Type IB subfamily.</text>
</comment>
<sequence length="640" mass="68622">MSATLHYKENVMEREAKIKLGRIIASAGMLVIAHLVSSSVQLLWQQLLIYLPAYLVAGYDVVLEAFESIREGEVFSEDLLMSIATIGALIIGFVPNGSPMFPEAVFVMLFFQVGELFEDMAEDRSRRSIAKMMDIRPDTATVIRSGKECTVHPSELELDEYIIIRPGDRVPVDAEITEGFTSLDTVALTGESVPRSVGVGDSVISGCVNLSGVVRARVTHLFSESTATRIINLVESANENKSRSESFIKRFAHVYTPIVVFGALALVVFPPLLTGNFYENFATWFVRALTFLIVSCPCALVVSVPLTFFGGIGAASKQGILIKGSNYIDALSTLRIVAFDKTGTLTEGVFEVMAVHPESIGEKSLLHLAAHVERHSTHPIAAALRAAYPNEDDNCKVSEATEVAGRGVTAQVNGKTVAVGSALFMKEMGAITRECRHHDVGTVIHVAVDGEYMGHIVISDREKPDAQASVSAIKQAGVSRVVMLTGDREEVAADMASRLGIDEYRFELLPQDKVSAVEQFLSENPAGATLAFVGDGINDAPVLARADVGIAMGVLGSDAAIEAADVVLMDDSLGKVATAIRLARKTLAIARQNIIFAIGVKVAILALAACGYAPMWLAVFGDTGVLILAVLNASRALRIK</sequence>
<feature type="transmembrane region" description="Helical" evidence="8">
    <location>
        <begin position="589"/>
        <end position="609"/>
    </location>
</feature>
<dbReference type="NCBIfam" id="TIGR01525">
    <property type="entry name" value="ATPase-IB_hvy"/>
    <property type="match status" value="1"/>
</dbReference>
<evidence type="ECO:0000313" key="11">
    <source>
        <dbReference type="Proteomes" id="UP000051927"/>
    </source>
</evidence>
<comment type="caution">
    <text evidence="10">The sequence shown here is derived from an EMBL/GenBank/DDBJ whole genome shotgun (WGS) entry which is preliminary data.</text>
</comment>
<evidence type="ECO:0000256" key="2">
    <source>
        <dbReference type="ARBA" id="ARBA00006024"/>
    </source>
</evidence>
<keyword evidence="5" id="KW-1278">Translocase</keyword>
<dbReference type="InterPro" id="IPR051014">
    <property type="entry name" value="Cation_Transport_ATPase_IB"/>
</dbReference>
<dbReference type="Gene3D" id="3.40.1110.10">
    <property type="entry name" value="Calcium-transporting ATPase, cytoplasmic domain N"/>
    <property type="match status" value="1"/>
</dbReference>
<protein>
    <submittedName>
        <fullName evidence="10">Cadmium-translocating P-type ATPase</fullName>
    </submittedName>
</protein>
<dbReference type="PANTHER" id="PTHR48085:SF5">
    <property type="entry name" value="CADMIUM_ZINC-TRANSPORTING ATPASE HMA4-RELATED"/>
    <property type="match status" value="1"/>
</dbReference>
<dbReference type="SUPFAM" id="SSF56784">
    <property type="entry name" value="HAD-like"/>
    <property type="match status" value="1"/>
</dbReference>
<reference evidence="10 11" key="1">
    <citation type="journal article" date="2015" name="Genome Announc.">
        <title>Expanding the biotechnology potential of lactobacilli through comparative genomics of 213 strains and associated genera.</title>
        <authorList>
            <person name="Sun Z."/>
            <person name="Harris H.M."/>
            <person name="McCann A."/>
            <person name="Guo C."/>
            <person name="Argimon S."/>
            <person name="Zhang W."/>
            <person name="Yang X."/>
            <person name="Jeffery I.B."/>
            <person name="Cooney J.C."/>
            <person name="Kagawa T.F."/>
            <person name="Liu W."/>
            <person name="Song Y."/>
            <person name="Salvetti E."/>
            <person name="Wrobel A."/>
            <person name="Rasinkangas P."/>
            <person name="Parkhill J."/>
            <person name="Rea M.C."/>
            <person name="O'Sullivan O."/>
            <person name="Ritari J."/>
            <person name="Douillard F.P."/>
            <person name="Paul Ross R."/>
            <person name="Yang R."/>
            <person name="Briner A.E."/>
            <person name="Felis G.E."/>
            <person name="de Vos W.M."/>
            <person name="Barrangou R."/>
            <person name="Klaenhammer T.R."/>
            <person name="Caufield P.W."/>
            <person name="Cui Y."/>
            <person name="Zhang H."/>
            <person name="O'Toole P.W."/>
        </authorList>
    </citation>
    <scope>NUCLEOTIDE SEQUENCE [LARGE SCALE GENOMIC DNA]</scope>
    <source>
        <strain evidence="10 11">DSM 7090</strain>
    </source>
</reference>
<evidence type="ECO:0000256" key="7">
    <source>
        <dbReference type="ARBA" id="ARBA00023136"/>
    </source>
</evidence>
<keyword evidence="6 8" id="KW-1133">Transmembrane helix</keyword>
<dbReference type="Proteomes" id="UP000051927">
    <property type="component" value="Unassembled WGS sequence"/>
</dbReference>
<dbReference type="Gene3D" id="3.40.50.1000">
    <property type="entry name" value="HAD superfamily/HAD-like"/>
    <property type="match status" value="1"/>
</dbReference>
<feature type="domain" description="P-type ATPase A" evidence="9">
    <location>
        <begin position="136"/>
        <end position="235"/>
    </location>
</feature>
<evidence type="ECO:0000256" key="5">
    <source>
        <dbReference type="ARBA" id="ARBA00022967"/>
    </source>
</evidence>
<feature type="transmembrane region" description="Helical" evidence="8">
    <location>
        <begin position="74"/>
        <end position="94"/>
    </location>
</feature>
<feature type="transmembrane region" description="Helical" evidence="8">
    <location>
        <begin position="251"/>
        <end position="272"/>
    </location>
</feature>
<dbReference type="InterPro" id="IPR018303">
    <property type="entry name" value="ATPase_P-typ_P_site"/>
</dbReference>
<evidence type="ECO:0000256" key="6">
    <source>
        <dbReference type="ARBA" id="ARBA00022989"/>
    </source>
</evidence>
<dbReference type="InterPro" id="IPR044492">
    <property type="entry name" value="P_typ_ATPase_HD_dom"/>
</dbReference>
<proteinExistence type="inferred from homology"/>
<feature type="transmembrane region" description="Helical" evidence="8">
    <location>
        <begin position="284"/>
        <end position="309"/>
    </location>
</feature>
<dbReference type="Pfam" id="PF00702">
    <property type="entry name" value="Hydrolase"/>
    <property type="match status" value="1"/>
</dbReference>
<dbReference type="InterPro" id="IPR023214">
    <property type="entry name" value="HAD_sf"/>
</dbReference>
<dbReference type="SFLD" id="SFLDG00002">
    <property type="entry name" value="C1.7:_P-type_atpase_like"/>
    <property type="match status" value="1"/>
</dbReference>
<keyword evidence="4 8" id="KW-0479">Metal-binding</keyword>
<dbReference type="InterPro" id="IPR008250">
    <property type="entry name" value="ATPase_P-typ_transduc_dom_A_sf"/>
</dbReference>
<organism evidence="10 11">
    <name type="scientific">Lancefieldella rimae</name>
    <dbReference type="NCBI Taxonomy" id="1383"/>
    <lineage>
        <taxon>Bacteria</taxon>
        <taxon>Bacillati</taxon>
        <taxon>Actinomycetota</taxon>
        <taxon>Coriobacteriia</taxon>
        <taxon>Coriobacteriales</taxon>
        <taxon>Atopobiaceae</taxon>
        <taxon>Lancefieldella</taxon>
    </lineage>
</organism>
<evidence type="ECO:0000256" key="8">
    <source>
        <dbReference type="RuleBase" id="RU362081"/>
    </source>
</evidence>
<dbReference type="InterPro" id="IPR023298">
    <property type="entry name" value="ATPase_P-typ_TM_dom_sf"/>
</dbReference>
<dbReference type="InterPro" id="IPR027256">
    <property type="entry name" value="P-typ_ATPase_IB"/>
</dbReference>
<evidence type="ECO:0000256" key="4">
    <source>
        <dbReference type="ARBA" id="ARBA00022723"/>
    </source>
</evidence>
<gene>
    <name evidence="10" type="ORF">IV60_GL001346</name>
</gene>
<dbReference type="Pfam" id="PF00122">
    <property type="entry name" value="E1-E2_ATPase"/>
    <property type="match status" value="1"/>
</dbReference>
<dbReference type="PROSITE" id="PS00154">
    <property type="entry name" value="ATPASE_E1_E2"/>
    <property type="match status" value="1"/>
</dbReference>
<keyword evidence="11" id="KW-1185">Reference proteome</keyword>
<dbReference type="SFLD" id="SFLDS00003">
    <property type="entry name" value="Haloacid_Dehalogenase"/>
    <property type="match status" value="1"/>
</dbReference>
<dbReference type="SFLD" id="SFLDF00027">
    <property type="entry name" value="p-type_atpase"/>
    <property type="match status" value="1"/>
</dbReference>